<dbReference type="InterPro" id="IPR005471">
    <property type="entry name" value="Tscrpt_reg_IclR_N"/>
</dbReference>
<feature type="domain" description="HTH iclR-type" evidence="4">
    <location>
        <begin position="6"/>
        <end position="67"/>
    </location>
</feature>
<sequence>MAPQINGSVVKAFEILHLFSPERPVITAADLARDLDLNAVTAHRFLRTLEQVGAVVAESRGHYRLSFVFADLGDRVRDGQMIARLAQPHLNQLTDTLGEGAMATGFNGVKVVCIARAVPRRALAVEVRVGSELEAWCTAHGKLWLAHLPPADLDRYCAAIQRQRFTAATLTDETRLRAELAAIRERGHAVNRGEREEGLFAMAVPVRSRTGRMVTGLSLFGPSSRLGGAQEMILEALRRAARRLEAELYGDPVPATAAMAERTALRRSAAAGSAEDVTA</sequence>
<protein>
    <submittedName>
        <fullName evidence="6">Helix-turn-helix domain-containing protein</fullName>
    </submittedName>
</protein>
<dbReference type="SUPFAM" id="SSF46785">
    <property type="entry name" value="Winged helix' DNA-binding domain"/>
    <property type="match status" value="1"/>
</dbReference>
<dbReference type="PROSITE" id="PS51078">
    <property type="entry name" value="ICLR_ED"/>
    <property type="match status" value="1"/>
</dbReference>
<dbReference type="SMART" id="SM00346">
    <property type="entry name" value="HTH_ICLR"/>
    <property type="match status" value="1"/>
</dbReference>
<evidence type="ECO:0000259" key="5">
    <source>
        <dbReference type="PROSITE" id="PS51078"/>
    </source>
</evidence>
<dbReference type="Pfam" id="PF09339">
    <property type="entry name" value="HTH_IclR"/>
    <property type="match status" value="1"/>
</dbReference>
<gene>
    <name evidence="6" type="ORF">GWI71_09410</name>
</gene>
<dbReference type="InterPro" id="IPR036388">
    <property type="entry name" value="WH-like_DNA-bd_sf"/>
</dbReference>
<dbReference type="InterPro" id="IPR014757">
    <property type="entry name" value="Tscrpt_reg_IclR_C"/>
</dbReference>
<dbReference type="PANTHER" id="PTHR30136:SF35">
    <property type="entry name" value="HTH-TYPE TRANSCRIPTIONAL REGULATOR RV1719"/>
    <property type="match status" value="1"/>
</dbReference>
<dbReference type="Gene3D" id="3.30.450.40">
    <property type="match status" value="1"/>
</dbReference>
<keyword evidence="7" id="KW-1185">Reference proteome</keyword>
<dbReference type="PROSITE" id="PS51077">
    <property type="entry name" value="HTH_ICLR"/>
    <property type="match status" value="1"/>
</dbReference>
<keyword evidence="1" id="KW-0805">Transcription regulation</keyword>
<name>A0ABW9ZGM0_9HYPH</name>
<dbReference type="EMBL" id="JAABLP010000002">
    <property type="protein sequence ID" value="NBN63896.1"/>
    <property type="molecule type" value="Genomic_DNA"/>
</dbReference>
<keyword evidence="2" id="KW-0238">DNA-binding</keyword>
<evidence type="ECO:0000256" key="2">
    <source>
        <dbReference type="ARBA" id="ARBA00023125"/>
    </source>
</evidence>
<dbReference type="InterPro" id="IPR036390">
    <property type="entry name" value="WH_DNA-bd_sf"/>
</dbReference>
<dbReference type="SUPFAM" id="SSF55781">
    <property type="entry name" value="GAF domain-like"/>
    <property type="match status" value="1"/>
</dbReference>
<dbReference type="PANTHER" id="PTHR30136">
    <property type="entry name" value="HELIX-TURN-HELIX TRANSCRIPTIONAL REGULATOR, ICLR FAMILY"/>
    <property type="match status" value="1"/>
</dbReference>
<organism evidence="6 7">
    <name type="scientific">Pannonibacter tanglangensis</name>
    <dbReference type="NCBI Taxonomy" id="2750084"/>
    <lineage>
        <taxon>Bacteria</taxon>
        <taxon>Pseudomonadati</taxon>
        <taxon>Pseudomonadota</taxon>
        <taxon>Alphaproteobacteria</taxon>
        <taxon>Hyphomicrobiales</taxon>
        <taxon>Stappiaceae</taxon>
        <taxon>Pannonibacter</taxon>
    </lineage>
</organism>
<keyword evidence="3" id="KW-0804">Transcription</keyword>
<dbReference type="RefSeq" id="WP_161675849.1">
    <property type="nucleotide sequence ID" value="NZ_JAABLP010000002.1"/>
</dbReference>
<dbReference type="Gene3D" id="1.10.10.10">
    <property type="entry name" value="Winged helix-like DNA-binding domain superfamily/Winged helix DNA-binding domain"/>
    <property type="match status" value="1"/>
</dbReference>
<evidence type="ECO:0000313" key="7">
    <source>
        <dbReference type="Proteomes" id="UP000541347"/>
    </source>
</evidence>
<dbReference type="Proteomes" id="UP000541347">
    <property type="component" value="Unassembled WGS sequence"/>
</dbReference>
<evidence type="ECO:0000259" key="4">
    <source>
        <dbReference type="PROSITE" id="PS51077"/>
    </source>
</evidence>
<dbReference type="InterPro" id="IPR050707">
    <property type="entry name" value="HTH_MetabolicPath_Reg"/>
</dbReference>
<evidence type="ECO:0000256" key="3">
    <source>
        <dbReference type="ARBA" id="ARBA00023163"/>
    </source>
</evidence>
<dbReference type="InterPro" id="IPR029016">
    <property type="entry name" value="GAF-like_dom_sf"/>
</dbReference>
<dbReference type="Pfam" id="PF01614">
    <property type="entry name" value="IclR_C"/>
    <property type="match status" value="1"/>
</dbReference>
<reference evidence="6 7" key="1">
    <citation type="submission" date="2020-01" db="EMBL/GenBank/DDBJ databases">
        <authorList>
            <person name="Peng S.Y."/>
            <person name="Li J."/>
            <person name="Wang M."/>
            <person name="Wang L."/>
            <person name="Wang C.Q."/>
            <person name="Wang J.R."/>
        </authorList>
    </citation>
    <scope>NUCLEOTIDE SEQUENCE [LARGE SCALE GENOMIC DNA]</scope>
    <source>
        <strain evidence="6 7">XCT-34</strain>
    </source>
</reference>
<proteinExistence type="predicted"/>
<accession>A0ABW9ZGM0</accession>
<comment type="caution">
    <text evidence="6">The sequence shown here is derived from an EMBL/GenBank/DDBJ whole genome shotgun (WGS) entry which is preliminary data.</text>
</comment>
<feature type="domain" description="IclR-ED" evidence="5">
    <location>
        <begin position="68"/>
        <end position="250"/>
    </location>
</feature>
<evidence type="ECO:0000256" key="1">
    <source>
        <dbReference type="ARBA" id="ARBA00023015"/>
    </source>
</evidence>
<evidence type="ECO:0000313" key="6">
    <source>
        <dbReference type="EMBL" id="NBN63896.1"/>
    </source>
</evidence>